<feature type="domain" description="SUN" evidence="1">
    <location>
        <begin position="124"/>
        <end position="227"/>
    </location>
</feature>
<accession>A0A1J4KZ78</accession>
<dbReference type="EMBL" id="MLAK01000282">
    <property type="protein sequence ID" value="OHT15014.1"/>
    <property type="molecule type" value="Genomic_DNA"/>
</dbReference>
<reference evidence="2" key="1">
    <citation type="submission" date="2016-10" db="EMBL/GenBank/DDBJ databases">
        <authorList>
            <person name="Benchimol M."/>
            <person name="Almeida L.G."/>
            <person name="Vasconcelos A.T."/>
            <person name="Perreira-Neves A."/>
            <person name="Rosa I.A."/>
            <person name="Tasca T."/>
            <person name="Bogo M.R."/>
            <person name="de Souza W."/>
        </authorList>
    </citation>
    <scope>NUCLEOTIDE SEQUENCE [LARGE SCALE GENOMIC DNA]</scope>
    <source>
        <strain evidence="2">K</strain>
    </source>
</reference>
<dbReference type="Proteomes" id="UP000179807">
    <property type="component" value="Unassembled WGS sequence"/>
</dbReference>
<sequence>MIFVYFLCSFVNSLENCESNDYFCQSINEIEKRMTRPQKNASQELTDKVDKLVTLSKENIHKLNESSEGEGLDELADNLTNPSTMVASYLFSRQDGKGKKETAPVSKRIWNVISHDFPEIPRDFNNGWKIDDNRGYFSFLLNKEIPSASKVVIPYTDDNKCTIKKFFIVILDNDSKPTRFGPFELEKGTSSAQEFVLTNSGPCKSFRIEVADNHGGDFTCLVGAEVFQA</sequence>
<gene>
    <name evidence="2" type="ORF">TRFO_14504</name>
</gene>
<dbReference type="InterPro" id="IPR012919">
    <property type="entry name" value="SUN_dom"/>
</dbReference>
<dbReference type="VEuPathDB" id="TrichDB:TRFO_14504"/>
<dbReference type="RefSeq" id="XP_068368150.1">
    <property type="nucleotide sequence ID" value="XM_068497861.1"/>
</dbReference>
<proteinExistence type="predicted"/>
<organism evidence="2 3">
    <name type="scientific">Tritrichomonas foetus</name>
    <dbReference type="NCBI Taxonomy" id="1144522"/>
    <lineage>
        <taxon>Eukaryota</taxon>
        <taxon>Metamonada</taxon>
        <taxon>Parabasalia</taxon>
        <taxon>Tritrichomonadida</taxon>
        <taxon>Tritrichomonadidae</taxon>
        <taxon>Tritrichomonas</taxon>
    </lineage>
</organism>
<evidence type="ECO:0000313" key="3">
    <source>
        <dbReference type="Proteomes" id="UP000179807"/>
    </source>
</evidence>
<protein>
    <recommendedName>
        <fullName evidence="1">SUN domain-containing protein</fullName>
    </recommendedName>
</protein>
<dbReference type="Gene3D" id="2.60.120.260">
    <property type="entry name" value="Galactose-binding domain-like"/>
    <property type="match status" value="1"/>
</dbReference>
<evidence type="ECO:0000259" key="1">
    <source>
        <dbReference type="Pfam" id="PF07738"/>
    </source>
</evidence>
<dbReference type="AlphaFoldDB" id="A0A1J4KZ78"/>
<name>A0A1J4KZ78_9EUKA</name>
<keyword evidence="3" id="KW-1185">Reference proteome</keyword>
<comment type="caution">
    <text evidence="2">The sequence shown here is derived from an EMBL/GenBank/DDBJ whole genome shotgun (WGS) entry which is preliminary data.</text>
</comment>
<evidence type="ECO:0000313" key="2">
    <source>
        <dbReference type="EMBL" id="OHT15014.1"/>
    </source>
</evidence>
<dbReference type="GeneID" id="94832565"/>
<dbReference type="Pfam" id="PF07738">
    <property type="entry name" value="Sad1_UNC"/>
    <property type="match status" value="1"/>
</dbReference>